<comment type="similarity">
    <text evidence="1">Belongs to the glycerate kinase type-1 family.</text>
</comment>
<dbReference type="NCBIfam" id="TIGR00045">
    <property type="entry name" value="glycerate kinase"/>
    <property type="match status" value="1"/>
</dbReference>
<dbReference type="InterPro" id="IPR018193">
    <property type="entry name" value="Glyc_kinase_flavodox-like_fold"/>
</dbReference>
<dbReference type="Gene3D" id="3.90.1510.10">
    <property type="entry name" value="Glycerate kinase, domain 2"/>
    <property type="match status" value="1"/>
</dbReference>
<evidence type="ECO:0000313" key="5">
    <source>
        <dbReference type="Proteomes" id="UP000580051"/>
    </source>
</evidence>
<dbReference type="PANTHER" id="PTHR21599:SF0">
    <property type="entry name" value="GLYCERATE KINASE"/>
    <property type="match status" value="1"/>
</dbReference>
<reference evidence="4 5" key="1">
    <citation type="journal article" date="2020" name="Front. Microbiol.">
        <title>Single-cell genomics of novel Actinobacteria with the Wood-Ljungdahl pathway discovered in a serpentinizing system.</title>
        <authorList>
            <person name="Merino N."/>
            <person name="Kawai M."/>
            <person name="Boyd E.S."/>
            <person name="Colman D.R."/>
            <person name="McGlynn S.E."/>
            <person name="Nealson K.H."/>
            <person name="Kurokawa K."/>
            <person name="Hongoh Y."/>
        </authorList>
    </citation>
    <scope>NUCLEOTIDE SEQUENCE [LARGE SCALE GENOMIC DNA]</scope>
    <source>
        <strain evidence="4 5">S06</strain>
    </source>
</reference>
<keyword evidence="2" id="KW-0808">Transferase</keyword>
<dbReference type="EMBL" id="BLRV01000009">
    <property type="protein sequence ID" value="GFP20948.1"/>
    <property type="molecule type" value="Genomic_DNA"/>
</dbReference>
<evidence type="ECO:0000256" key="3">
    <source>
        <dbReference type="ARBA" id="ARBA00022777"/>
    </source>
</evidence>
<dbReference type="RefSeq" id="WP_176226092.1">
    <property type="nucleotide sequence ID" value="NZ_BLRV01000009.1"/>
</dbReference>
<accession>A0A6V8NL08</accession>
<dbReference type="InterPro" id="IPR004381">
    <property type="entry name" value="Glycerate_kinase"/>
</dbReference>
<dbReference type="GO" id="GO:0008887">
    <property type="term" value="F:glycerate kinase activity"/>
    <property type="evidence" value="ECO:0007669"/>
    <property type="project" value="InterPro"/>
</dbReference>
<dbReference type="InterPro" id="IPR018197">
    <property type="entry name" value="Glycerate_kinase_RE-like"/>
</dbReference>
<sequence length="460" mass="49620">MRILIAPDKFKGCLSALEVARAVERGIKKVDSSIETIICPMADGGEGTVETLVEATGGQIITLGVTGPLGERVEAYYGILGDGKTAVIEMASASGLWLVPQEKRNPLLTTTYGTGELIRDALHREVEKILIGIGGSATNDGGMGVAQALGVKFYDEKGQELGLGGKELGRIVKIDLRGLDQRVRKVEVEVACDVENPLYGPRGAAYIYAPQKGATPEMVDFLDRGLVHYARKIKEYLGKEIEYVPGSGAAGGLGGGLLAFLDARLRPGVEIVKDVVGFREKLGGVQLVITGEGALDEQTLSGKTPIGVAREAREMHIPTIAFAGSVAEKTQLFHEAGLEAVFSIARGPVSLEESMRKAAALLESVVEEVMRVYLLVRKYHQIVDTFGDIKKSHQTLTLEVSPPWGRLILIWLSQRCKSVNAGWTVPRLKKCQRLVRQKLSTIAETCQLGVRKNIPKGPKS</sequence>
<dbReference type="GO" id="GO:0031388">
    <property type="term" value="P:organic acid phosphorylation"/>
    <property type="evidence" value="ECO:0007669"/>
    <property type="project" value="InterPro"/>
</dbReference>
<dbReference type="InterPro" id="IPR036129">
    <property type="entry name" value="Glycerate_kinase_sf"/>
</dbReference>
<evidence type="ECO:0000256" key="1">
    <source>
        <dbReference type="ARBA" id="ARBA00006284"/>
    </source>
</evidence>
<gene>
    <name evidence="4" type="ORF">HKBW3S06_00175</name>
</gene>
<proteinExistence type="inferred from homology"/>
<comment type="caution">
    <text evidence="4">The sequence shown here is derived from an EMBL/GenBank/DDBJ whole genome shotgun (WGS) entry which is preliminary data.</text>
</comment>
<evidence type="ECO:0000313" key="4">
    <source>
        <dbReference type="EMBL" id="GFP20948.1"/>
    </source>
</evidence>
<evidence type="ECO:0000256" key="2">
    <source>
        <dbReference type="ARBA" id="ARBA00022679"/>
    </source>
</evidence>
<dbReference type="Gene3D" id="3.40.50.10350">
    <property type="entry name" value="Glycerate kinase, domain 1"/>
    <property type="match status" value="1"/>
</dbReference>
<dbReference type="AlphaFoldDB" id="A0A6V8NL08"/>
<dbReference type="SUPFAM" id="SSF110738">
    <property type="entry name" value="Glycerate kinase I"/>
    <property type="match status" value="1"/>
</dbReference>
<dbReference type="PANTHER" id="PTHR21599">
    <property type="entry name" value="GLYCERATE KINASE"/>
    <property type="match status" value="1"/>
</dbReference>
<name>A0A6V8NL08_9ACTN</name>
<protein>
    <submittedName>
        <fullName evidence="4">Glycerate 2-kinase</fullName>
    </submittedName>
</protein>
<dbReference type="Proteomes" id="UP000580051">
    <property type="component" value="Unassembled WGS sequence"/>
</dbReference>
<organism evidence="4 5">
    <name type="scientific">Candidatus Hakubella thermalkaliphila</name>
    <dbReference type="NCBI Taxonomy" id="2754717"/>
    <lineage>
        <taxon>Bacteria</taxon>
        <taxon>Bacillati</taxon>
        <taxon>Actinomycetota</taxon>
        <taxon>Actinomycetota incertae sedis</taxon>
        <taxon>Candidatus Hakubellales</taxon>
        <taxon>Candidatus Hakubellaceae</taxon>
        <taxon>Candidatus Hakubella</taxon>
    </lineage>
</organism>
<keyword evidence="3 4" id="KW-0418">Kinase</keyword>
<dbReference type="Pfam" id="PF02595">
    <property type="entry name" value="Gly_kinase"/>
    <property type="match status" value="1"/>
</dbReference>